<gene>
    <name evidence="1" type="ORF">FC96_GL001081</name>
</gene>
<keyword evidence="2" id="KW-1185">Reference proteome</keyword>
<accession>A0A0R1HZ75</accession>
<proteinExistence type="predicted"/>
<name>A0A0R1HZ75_9LACO</name>
<comment type="caution">
    <text evidence="1">The sequence shown here is derived from an EMBL/GenBank/DDBJ whole genome shotgun (WGS) entry which is preliminary data.</text>
</comment>
<protein>
    <submittedName>
        <fullName evidence="1">Uncharacterized protein</fullName>
    </submittedName>
</protein>
<dbReference type="Proteomes" id="UP000050911">
    <property type="component" value="Unassembled WGS sequence"/>
</dbReference>
<dbReference type="PATRIC" id="fig|1302272.5.peg.1087"/>
<dbReference type="EMBL" id="AZCX01000002">
    <property type="protein sequence ID" value="KRK48762.1"/>
    <property type="molecule type" value="Genomic_DNA"/>
</dbReference>
<reference evidence="1 2" key="1">
    <citation type="journal article" date="2015" name="Genome Announc.">
        <title>Expanding the biotechnology potential of lactobacilli through comparative genomics of 213 strains and associated genera.</title>
        <authorList>
            <person name="Sun Z."/>
            <person name="Harris H.M."/>
            <person name="McCann A."/>
            <person name="Guo C."/>
            <person name="Argimon S."/>
            <person name="Zhang W."/>
            <person name="Yang X."/>
            <person name="Jeffery I.B."/>
            <person name="Cooney J.C."/>
            <person name="Kagawa T.F."/>
            <person name="Liu W."/>
            <person name="Song Y."/>
            <person name="Salvetti E."/>
            <person name="Wrobel A."/>
            <person name="Rasinkangas P."/>
            <person name="Parkhill J."/>
            <person name="Rea M.C."/>
            <person name="O'Sullivan O."/>
            <person name="Ritari J."/>
            <person name="Douillard F.P."/>
            <person name="Paul Ross R."/>
            <person name="Yang R."/>
            <person name="Briner A.E."/>
            <person name="Felis G.E."/>
            <person name="de Vos W.M."/>
            <person name="Barrangou R."/>
            <person name="Klaenhammer T.R."/>
            <person name="Caufield P.W."/>
            <person name="Cui Y."/>
            <person name="Zhang H."/>
            <person name="O'Toole P.W."/>
        </authorList>
    </citation>
    <scope>NUCLEOTIDE SEQUENCE [LARGE SCALE GENOMIC DNA]</scope>
    <source>
        <strain evidence="1 2">JCM 15530</strain>
    </source>
</reference>
<dbReference type="AlphaFoldDB" id="A0A0R1HZ75"/>
<evidence type="ECO:0000313" key="1">
    <source>
        <dbReference type="EMBL" id="KRK48762.1"/>
    </source>
</evidence>
<dbReference type="STRING" id="1302272.FC96_GL001081"/>
<organism evidence="1 2">
    <name type="scientific">Secundilactobacillus kimchicus JCM 15530</name>
    <dbReference type="NCBI Taxonomy" id="1302272"/>
    <lineage>
        <taxon>Bacteria</taxon>
        <taxon>Bacillati</taxon>
        <taxon>Bacillota</taxon>
        <taxon>Bacilli</taxon>
        <taxon>Lactobacillales</taxon>
        <taxon>Lactobacillaceae</taxon>
        <taxon>Secundilactobacillus</taxon>
    </lineage>
</organism>
<evidence type="ECO:0000313" key="2">
    <source>
        <dbReference type="Proteomes" id="UP000050911"/>
    </source>
</evidence>
<sequence>MTTCPNCGATLKPVVVSTDDRPPLSLNALAGNPMKVGMARMKKNAPSKQGRSWWQFWKWGKQ</sequence>